<proteinExistence type="predicted"/>
<dbReference type="EMBL" id="JAPQKS010000005">
    <property type="protein sequence ID" value="KAJ5225905.1"/>
    <property type="molecule type" value="Genomic_DNA"/>
</dbReference>
<reference evidence="10" key="1">
    <citation type="submission" date="2022-11" db="EMBL/GenBank/DDBJ databases">
        <authorList>
            <person name="Petersen C."/>
        </authorList>
    </citation>
    <scope>NUCLEOTIDE SEQUENCE</scope>
    <source>
        <strain evidence="10">IBT 19713</strain>
    </source>
</reference>
<dbReference type="GO" id="GO:0005634">
    <property type="term" value="C:nucleus"/>
    <property type="evidence" value="ECO:0007669"/>
    <property type="project" value="UniProtKB-SubCell"/>
</dbReference>
<dbReference type="GO" id="GO:0006351">
    <property type="term" value="P:DNA-templated transcription"/>
    <property type="evidence" value="ECO:0007669"/>
    <property type="project" value="InterPro"/>
</dbReference>
<dbReference type="GO" id="GO:0008270">
    <property type="term" value="F:zinc ion binding"/>
    <property type="evidence" value="ECO:0007669"/>
    <property type="project" value="InterPro"/>
</dbReference>
<evidence type="ECO:0000259" key="9">
    <source>
        <dbReference type="SMART" id="SM00906"/>
    </source>
</evidence>
<accession>A0A9W9TLV7</accession>
<dbReference type="Proteomes" id="UP001150941">
    <property type="component" value="Unassembled WGS sequence"/>
</dbReference>
<keyword evidence="6" id="KW-0804">Transcription</keyword>
<keyword evidence="3" id="KW-0862">Zinc</keyword>
<dbReference type="Pfam" id="PF04082">
    <property type="entry name" value="Fungal_trans"/>
    <property type="match status" value="1"/>
</dbReference>
<feature type="domain" description="Xylanolytic transcriptional activator regulatory" evidence="9">
    <location>
        <begin position="244"/>
        <end position="319"/>
    </location>
</feature>
<dbReference type="SMART" id="SM00906">
    <property type="entry name" value="Fungal_trans"/>
    <property type="match status" value="1"/>
</dbReference>
<keyword evidence="8" id="KW-0472">Membrane</keyword>
<dbReference type="CDD" id="cd12148">
    <property type="entry name" value="fungal_TF_MHR"/>
    <property type="match status" value="1"/>
</dbReference>
<keyword evidence="2" id="KW-0479">Metal-binding</keyword>
<dbReference type="PANTHER" id="PTHR47782">
    <property type="entry name" value="ZN(II)2CYS6 TRANSCRIPTION FACTOR (EUROFUNG)-RELATED"/>
    <property type="match status" value="1"/>
</dbReference>
<evidence type="ECO:0000256" key="5">
    <source>
        <dbReference type="ARBA" id="ARBA00023125"/>
    </source>
</evidence>
<dbReference type="InterPro" id="IPR007219">
    <property type="entry name" value="XnlR_reg_dom"/>
</dbReference>
<feature type="transmembrane region" description="Helical" evidence="8">
    <location>
        <begin position="472"/>
        <end position="490"/>
    </location>
</feature>
<evidence type="ECO:0000256" key="6">
    <source>
        <dbReference type="ARBA" id="ARBA00023163"/>
    </source>
</evidence>
<dbReference type="GO" id="GO:0043565">
    <property type="term" value="F:sequence-specific DNA binding"/>
    <property type="evidence" value="ECO:0007669"/>
    <property type="project" value="TreeGrafter"/>
</dbReference>
<name>A0A9W9TLV7_9EURO</name>
<gene>
    <name evidence="10" type="ORF">N7468_007130</name>
</gene>
<comment type="subcellular location">
    <subcellularLocation>
        <location evidence="1">Nucleus</location>
    </subcellularLocation>
</comment>
<protein>
    <recommendedName>
        <fullName evidence="9">Xylanolytic transcriptional activator regulatory domain-containing protein</fullName>
    </recommendedName>
</protein>
<dbReference type="OrthoDB" id="189997at2759"/>
<organism evidence="10 11">
    <name type="scientific">Penicillium chermesinum</name>
    <dbReference type="NCBI Taxonomy" id="63820"/>
    <lineage>
        <taxon>Eukaryota</taxon>
        <taxon>Fungi</taxon>
        <taxon>Dikarya</taxon>
        <taxon>Ascomycota</taxon>
        <taxon>Pezizomycotina</taxon>
        <taxon>Eurotiomycetes</taxon>
        <taxon>Eurotiomycetidae</taxon>
        <taxon>Eurotiales</taxon>
        <taxon>Aspergillaceae</taxon>
        <taxon>Penicillium</taxon>
    </lineage>
</organism>
<keyword evidence="8" id="KW-1133">Transmembrane helix</keyword>
<evidence type="ECO:0000313" key="10">
    <source>
        <dbReference type="EMBL" id="KAJ5225905.1"/>
    </source>
</evidence>
<keyword evidence="11" id="KW-1185">Reference proteome</keyword>
<evidence type="ECO:0000256" key="7">
    <source>
        <dbReference type="ARBA" id="ARBA00023242"/>
    </source>
</evidence>
<evidence type="ECO:0000256" key="2">
    <source>
        <dbReference type="ARBA" id="ARBA00022723"/>
    </source>
</evidence>
<evidence type="ECO:0000256" key="1">
    <source>
        <dbReference type="ARBA" id="ARBA00004123"/>
    </source>
</evidence>
<evidence type="ECO:0000256" key="8">
    <source>
        <dbReference type="SAM" id="Phobius"/>
    </source>
</evidence>
<keyword evidence="8" id="KW-0812">Transmembrane</keyword>
<keyword evidence="5" id="KW-0238">DNA-binding</keyword>
<dbReference type="PANTHER" id="PTHR47782:SF12">
    <property type="entry name" value="ZN(II)2CYS6 TRANSCRIPTION FACTOR (EUROFUNG)"/>
    <property type="match status" value="1"/>
</dbReference>
<comment type="caution">
    <text evidence="10">The sequence shown here is derived from an EMBL/GenBank/DDBJ whole genome shotgun (WGS) entry which is preliminary data.</text>
</comment>
<dbReference type="GO" id="GO:0045944">
    <property type="term" value="P:positive regulation of transcription by RNA polymerase II"/>
    <property type="evidence" value="ECO:0007669"/>
    <property type="project" value="TreeGrafter"/>
</dbReference>
<dbReference type="AlphaFoldDB" id="A0A9W9TLV7"/>
<sequence length="593" mass="65600">MNIDDIAAPEPLATVSGHINTTPQGPQGTVRGVNSTEPEIIRHTEPATSANSTDQGADVLADSPGSLHLLWSRAAGGEPHYFGASSALSFTKVFSATLRAVGVHGPGLTMSGTSLVSPDLRSRVEPYSLPDQESMSLLTAAYFEQVHPQFPFLHHPTYMQWEAEVMDARRRGIAPDPAHLFFVFAIGAVGALTVPRADTKLPEGLYSSAERLFEHVINLNSLKSIQAILCCAMYSIRSPVGVSTWILSGLALRQCVEMGLHRRNLWSRTDSNPLKTQMRRRIFWCCYNLDRAMAITLGRPVGINDVDVDVEYPLDIDDDCLTEHGINGTPRTSVDVPATTVSSAIHTIRIRQIWGRMQALLYPQIGVGATPMMSVMLEESFRSELKKWLEEAPNQLNTNERHNNTFGSEEWFELMYQHSILILHRHKLVAIRSSVGETEEAAAVYIECGLAAERICQLYKKLYTDHRLNDTWGALHVLFLGGITFLYCLWMSPKARATFRLDRISSTCSSCMMLFAVMAERWKAAEPYRECFDVLSSSTQAMMVDSLTTMGPPSPSMPLLLTSPQGQLPDFLSSIAEIGMCSSVEALLSGMIE</sequence>
<reference evidence="10" key="2">
    <citation type="journal article" date="2023" name="IMA Fungus">
        <title>Comparative genomic study of the Penicillium genus elucidates a diverse pangenome and 15 lateral gene transfer events.</title>
        <authorList>
            <person name="Petersen C."/>
            <person name="Sorensen T."/>
            <person name="Nielsen M.R."/>
            <person name="Sondergaard T.E."/>
            <person name="Sorensen J.L."/>
            <person name="Fitzpatrick D.A."/>
            <person name="Frisvad J.C."/>
            <person name="Nielsen K.L."/>
        </authorList>
    </citation>
    <scope>NUCLEOTIDE SEQUENCE</scope>
    <source>
        <strain evidence="10">IBT 19713</strain>
    </source>
</reference>
<evidence type="ECO:0000256" key="3">
    <source>
        <dbReference type="ARBA" id="ARBA00022833"/>
    </source>
</evidence>
<dbReference type="GO" id="GO:0000981">
    <property type="term" value="F:DNA-binding transcription factor activity, RNA polymerase II-specific"/>
    <property type="evidence" value="ECO:0007669"/>
    <property type="project" value="TreeGrafter"/>
</dbReference>
<evidence type="ECO:0000313" key="11">
    <source>
        <dbReference type="Proteomes" id="UP001150941"/>
    </source>
</evidence>
<evidence type="ECO:0000256" key="4">
    <source>
        <dbReference type="ARBA" id="ARBA00023015"/>
    </source>
</evidence>
<dbReference type="InterPro" id="IPR052202">
    <property type="entry name" value="Yeast_MetPath_Reg"/>
</dbReference>
<dbReference type="RefSeq" id="XP_058329316.1">
    <property type="nucleotide sequence ID" value="XM_058476426.1"/>
</dbReference>
<dbReference type="GeneID" id="83203729"/>
<keyword evidence="7" id="KW-0539">Nucleus</keyword>
<keyword evidence="4" id="KW-0805">Transcription regulation</keyword>